<feature type="domain" description="FMN-dependent dehydrogenase" evidence="11">
    <location>
        <begin position="133"/>
        <end position="302"/>
    </location>
</feature>
<sequence length="317" mass="34836">LEEVELEYLALPELDFKEVETRTKFLGFEFSFPLIASSITGGHQDVKKINEDIAKACSEQGIGMALGSIRAMLEDKKQTDSYKIRKLIPKGFLAANLGITQLKDYSAQQLEKALEELQADALFIHVNAAQEALQKDGSPNFKNCTKKLEEFCEQFSKPVIVKEVGNGISLSTAEQLSRARLSALDIAGAGGTSWTAIDSIRGNKEIGETFWNFGTPTAVSIIQARMVFEQLPIIASGGIRTGLDITKALVLGADLAGTAMPILHAQHKGGAQSISKLFEKMRQEFRIGMFLTGAKKPEELKGKKYYLFGKTLDWVEQ</sequence>
<evidence type="ECO:0000256" key="9">
    <source>
        <dbReference type="ARBA" id="ARBA00023235"/>
    </source>
</evidence>
<evidence type="ECO:0000256" key="1">
    <source>
        <dbReference type="ARBA" id="ARBA00001917"/>
    </source>
</evidence>
<dbReference type="PANTHER" id="PTHR43665">
    <property type="entry name" value="ISOPENTENYL-DIPHOSPHATE DELTA-ISOMERASE"/>
    <property type="match status" value="1"/>
</dbReference>
<evidence type="ECO:0000256" key="8">
    <source>
        <dbReference type="ARBA" id="ARBA00023229"/>
    </source>
</evidence>
<accession>A0A8T4KY42</accession>
<dbReference type="InterPro" id="IPR011179">
    <property type="entry name" value="IPdP_isomerase"/>
</dbReference>
<evidence type="ECO:0000256" key="5">
    <source>
        <dbReference type="ARBA" id="ARBA00022723"/>
    </source>
</evidence>
<dbReference type="PANTHER" id="PTHR43665:SF1">
    <property type="entry name" value="ISOPENTENYL-DIPHOSPHATE DELTA-ISOMERASE"/>
    <property type="match status" value="1"/>
</dbReference>
<evidence type="ECO:0000256" key="4">
    <source>
        <dbReference type="ARBA" id="ARBA00022643"/>
    </source>
</evidence>
<evidence type="ECO:0000256" key="3">
    <source>
        <dbReference type="ARBA" id="ARBA00022630"/>
    </source>
</evidence>
<evidence type="ECO:0000259" key="11">
    <source>
        <dbReference type="Pfam" id="PF01070"/>
    </source>
</evidence>
<dbReference type="Pfam" id="PF01070">
    <property type="entry name" value="FMN_dh"/>
    <property type="match status" value="1"/>
</dbReference>
<dbReference type="CDD" id="cd02811">
    <property type="entry name" value="IDI-2_FMN"/>
    <property type="match status" value="1"/>
</dbReference>
<comment type="cofactor">
    <cofactor evidence="1">
        <name>FMN</name>
        <dbReference type="ChEBI" id="CHEBI:58210"/>
    </cofactor>
</comment>
<keyword evidence="6" id="KW-0460">Magnesium</keyword>
<evidence type="ECO:0000256" key="7">
    <source>
        <dbReference type="ARBA" id="ARBA00022857"/>
    </source>
</evidence>
<evidence type="ECO:0000313" key="12">
    <source>
        <dbReference type="EMBL" id="MBS3058109.1"/>
    </source>
</evidence>
<gene>
    <name evidence="12" type="primary">fni</name>
    <name evidence="12" type="ORF">J4478_01780</name>
</gene>
<dbReference type="Proteomes" id="UP000680185">
    <property type="component" value="Unassembled WGS sequence"/>
</dbReference>
<dbReference type="GO" id="GO:0004452">
    <property type="term" value="F:isopentenyl-diphosphate delta-isomerase activity"/>
    <property type="evidence" value="ECO:0007669"/>
    <property type="project" value="UniProtKB-EC"/>
</dbReference>
<dbReference type="GO" id="GO:0010181">
    <property type="term" value="F:FMN binding"/>
    <property type="evidence" value="ECO:0007669"/>
    <property type="project" value="InterPro"/>
</dbReference>
<comment type="subunit">
    <text evidence="10">Homooctamer. Dimer of tetramers.</text>
</comment>
<dbReference type="Gene3D" id="3.20.20.70">
    <property type="entry name" value="Aldolase class I"/>
    <property type="match status" value="1"/>
</dbReference>
<proteinExistence type="inferred from homology"/>
<keyword evidence="2" id="KW-0963">Cytoplasm</keyword>
<reference evidence="12" key="2">
    <citation type="submission" date="2021-05" db="EMBL/GenBank/DDBJ databases">
        <title>Protein family content uncovers lineage relationships and bacterial pathway maintenance mechanisms in DPANN archaea.</title>
        <authorList>
            <person name="Castelle C.J."/>
            <person name="Meheust R."/>
            <person name="Jaffe A.L."/>
            <person name="Seitz K."/>
            <person name="Gong X."/>
            <person name="Baker B.J."/>
            <person name="Banfield J.F."/>
        </authorList>
    </citation>
    <scope>NUCLEOTIDE SEQUENCE</scope>
    <source>
        <strain evidence="12">RIFCSPLOWO2_01_FULL_43_13</strain>
    </source>
</reference>
<dbReference type="NCBIfam" id="TIGR02151">
    <property type="entry name" value="IPP_isom_2"/>
    <property type="match status" value="1"/>
</dbReference>
<dbReference type="HAMAP" id="MF_00354">
    <property type="entry name" value="Idi_2"/>
    <property type="match status" value="1"/>
</dbReference>
<reference evidence="12" key="1">
    <citation type="submission" date="2021-03" db="EMBL/GenBank/DDBJ databases">
        <authorList>
            <person name="Jaffe A."/>
        </authorList>
    </citation>
    <scope>NUCLEOTIDE SEQUENCE</scope>
    <source>
        <strain evidence="12">RIFCSPLOWO2_01_FULL_43_13</strain>
    </source>
</reference>
<name>A0A8T4KY42_9ARCH</name>
<evidence type="ECO:0000256" key="10">
    <source>
        <dbReference type="ARBA" id="ARBA00025810"/>
    </source>
</evidence>
<dbReference type="PIRSF" id="PIRSF003314">
    <property type="entry name" value="IPP_isomerase"/>
    <property type="match status" value="1"/>
</dbReference>
<feature type="non-terminal residue" evidence="12">
    <location>
        <position position="1"/>
    </location>
</feature>
<keyword evidence="8" id="KW-0414">Isoprene biosynthesis</keyword>
<dbReference type="EC" id="5.3.3.2" evidence="12"/>
<evidence type="ECO:0000256" key="6">
    <source>
        <dbReference type="ARBA" id="ARBA00022842"/>
    </source>
</evidence>
<keyword evidence="7" id="KW-0521">NADP</keyword>
<dbReference type="GO" id="GO:0016491">
    <property type="term" value="F:oxidoreductase activity"/>
    <property type="evidence" value="ECO:0007669"/>
    <property type="project" value="InterPro"/>
</dbReference>
<dbReference type="EMBL" id="JAGVWB010000010">
    <property type="protein sequence ID" value="MBS3058109.1"/>
    <property type="molecule type" value="Genomic_DNA"/>
</dbReference>
<evidence type="ECO:0000313" key="13">
    <source>
        <dbReference type="Proteomes" id="UP000680185"/>
    </source>
</evidence>
<dbReference type="GO" id="GO:0008299">
    <property type="term" value="P:isoprenoid biosynthetic process"/>
    <property type="evidence" value="ECO:0007669"/>
    <property type="project" value="UniProtKB-KW"/>
</dbReference>
<keyword evidence="4" id="KW-0288">FMN</keyword>
<comment type="caution">
    <text evidence="12">The sequence shown here is derived from an EMBL/GenBank/DDBJ whole genome shotgun (WGS) entry which is preliminary data.</text>
</comment>
<organism evidence="12 13">
    <name type="scientific">Candidatus Iainarchaeum sp</name>
    <dbReference type="NCBI Taxonomy" id="3101447"/>
    <lineage>
        <taxon>Archaea</taxon>
        <taxon>Candidatus Iainarchaeota</taxon>
        <taxon>Candidatus Iainarchaeia</taxon>
        <taxon>Candidatus Iainarchaeales</taxon>
        <taxon>Candidatus Iainarchaeaceae</taxon>
        <taxon>Candidatus Iainarchaeum</taxon>
    </lineage>
</organism>
<protein>
    <submittedName>
        <fullName evidence="12">Type 2 isopentenyl-diphosphate Delta-isomerase</fullName>
        <ecNumber evidence="12">5.3.3.2</ecNumber>
    </submittedName>
</protein>
<dbReference type="GO" id="GO:0046872">
    <property type="term" value="F:metal ion binding"/>
    <property type="evidence" value="ECO:0007669"/>
    <property type="project" value="UniProtKB-KW"/>
</dbReference>
<keyword evidence="5" id="KW-0479">Metal-binding</keyword>
<dbReference type="AlphaFoldDB" id="A0A8T4KY42"/>
<keyword evidence="9 12" id="KW-0413">Isomerase</keyword>
<evidence type="ECO:0000256" key="2">
    <source>
        <dbReference type="ARBA" id="ARBA00022490"/>
    </source>
</evidence>
<dbReference type="InterPro" id="IPR013785">
    <property type="entry name" value="Aldolase_TIM"/>
</dbReference>
<dbReference type="SUPFAM" id="SSF51395">
    <property type="entry name" value="FMN-linked oxidoreductases"/>
    <property type="match status" value="1"/>
</dbReference>
<dbReference type="InterPro" id="IPR000262">
    <property type="entry name" value="FMN-dep_DH"/>
</dbReference>
<keyword evidence="3" id="KW-0285">Flavoprotein</keyword>